<dbReference type="HOGENOM" id="CLU_866410_0_0_1"/>
<gene>
    <name evidence="2" type="ORF">O9G_002471</name>
</gene>
<dbReference type="EMBL" id="KE561022">
    <property type="protein sequence ID" value="EPZ33908.1"/>
    <property type="molecule type" value="Genomic_DNA"/>
</dbReference>
<name>A0A075AUG7_ROZAC</name>
<reference evidence="2 3" key="1">
    <citation type="journal article" date="2013" name="Curr. Biol.">
        <title>Shared signatures of parasitism and phylogenomics unite Cryptomycota and microsporidia.</title>
        <authorList>
            <person name="James T.Y."/>
            <person name="Pelin A."/>
            <person name="Bonen L."/>
            <person name="Ahrendt S."/>
            <person name="Sain D."/>
            <person name="Corradi N."/>
            <person name="Stajich J.E."/>
        </authorList>
    </citation>
    <scope>NUCLEOTIDE SEQUENCE [LARGE SCALE GENOMIC DNA]</scope>
    <source>
        <strain evidence="2 3">CSF55</strain>
    </source>
</reference>
<protein>
    <submittedName>
        <fullName evidence="2">Uncharacterized protein</fullName>
    </submittedName>
</protein>
<dbReference type="AlphaFoldDB" id="A0A075AUG7"/>
<sequence length="321" mass="37802">MKDVTDFSSATTEMTKIYLKLGIPSPNLHPEIKKYRKLIKQCKHQLLQIKSSNDLIKYSGWIIGKKELMQNEYLFLEKEEKVLRHELNIFESIKLKDIEVAPIIPEKKIFKKIDVSERLYNTDNRIKAKRTQDQILDENIQFNNAIEKKTSSKTVPPLDRAKIKEELEIWRSQKEEKKKKQEEEKAKLDEKAKKHAKEERAKIRSEMIQKQLMKMLDNITSHKENDCQETKASHLNVAENHERIMIEKKKMKPEKNIAPYKPLNQPRAPSRILEPTAASIARQQDNGNIGPNIWKEPIYSQKRYPSIYGKRHRATPSWLRG</sequence>
<accession>A0A075AUG7</accession>
<organism evidence="2 3">
    <name type="scientific">Rozella allomycis (strain CSF55)</name>
    <dbReference type="NCBI Taxonomy" id="988480"/>
    <lineage>
        <taxon>Eukaryota</taxon>
        <taxon>Fungi</taxon>
        <taxon>Fungi incertae sedis</taxon>
        <taxon>Cryptomycota</taxon>
        <taxon>Cryptomycota incertae sedis</taxon>
        <taxon>Rozella</taxon>
    </lineage>
</organism>
<dbReference type="Proteomes" id="UP000030755">
    <property type="component" value="Unassembled WGS sequence"/>
</dbReference>
<evidence type="ECO:0000313" key="2">
    <source>
        <dbReference type="EMBL" id="EPZ33908.1"/>
    </source>
</evidence>
<feature type="region of interest" description="Disordered" evidence="1">
    <location>
        <begin position="174"/>
        <end position="202"/>
    </location>
</feature>
<keyword evidence="3" id="KW-1185">Reference proteome</keyword>
<evidence type="ECO:0000313" key="3">
    <source>
        <dbReference type="Proteomes" id="UP000030755"/>
    </source>
</evidence>
<evidence type="ECO:0000256" key="1">
    <source>
        <dbReference type="SAM" id="MobiDB-lite"/>
    </source>
</evidence>
<proteinExistence type="predicted"/>